<sequence>KSACESGKACLEIPTGPTCTSPDCICKDDGSHCGSTFVDTCNLQKNALYKCKNGVVPSMDKDCGTGTCSANVVKGIAEFRATADDKCIDQCACKEAGVP</sequence>
<feature type="non-terminal residue" evidence="1">
    <location>
        <position position="99"/>
    </location>
</feature>
<proteinExistence type="predicted"/>
<evidence type="ECO:0000313" key="1">
    <source>
        <dbReference type="EMBL" id="KAG0269446.1"/>
    </source>
</evidence>
<gene>
    <name evidence="1" type="ORF">BGZ96_006503</name>
</gene>
<dbReference type="EMBL" id="JAAAIM010003148">
    <property type="protein sequence ID" value="KAG0269446.1"/>
    <property type="molecule type" value="Genomic_DNA"/>
</dbReference>
<organism evidence="1 2">
    <name type="scientific">Linnemannia gamsii</name>
    <dbReference type="NCBI Taxonomy" id="64522"/>
    <lineage>
        <taxon>Eukaryota</taxon>
        <taxon>Fungi</taxon>
        <taxon>Fungi incertae sedis</taxon>
        <taxon>Mucoromycota</taxon>
        <taxon>Mortierellomycotina</taxon>
        <taxon>Mortierellomycetes</taxon>
        <taxon>Mortierellales</taxon>
        <taxon>Mortierellaceae</taxon>
        <taxon>Linnemannia</taxon>
    </lineage>
</organism>
<reference evidence="1 2" key="1">
    <citation type="journal article" date="2020" name="Fungal Divers.">
        <title>Resolving the Mortierellaceae phylogeny through synthesis of multi-gene phylogenetics and phylogenomics.</title>
        <authorList>
            <person name="Vandepol N."/>
            <person name="Liber J."/>
            <person name="Desiro A."/>
            <person name="Na H."/>
            <person name="Kennedy M."/>
            <person name="Barry K."/>
            <person name="Grigoriev I.V."/>
            <person name="Miller A.N."/>
            <person name="O'Donnell K."/>
            <person name="Stajich J.E."/>
            <person name="Bonito G."/>
        </authorList>
    </citation>
    <scope>NUCLEOTIDE SEQUENCE [LARGE SCALE GENOMIC DNA]</scope>
    <source>
        <strain evidence="1 2">AD045</strain>
    </source>
</reference>
<name>A0ABQ7JGU2_9FUNG</name>
<feature type="non-terminal residue" evidence="1">
    <location>
        <position position="1"/>
    </location>
</feature>
<keyword evidence="2" id="KW-1185">Reference proteome</keyword>
<accession>A0ABQ7JGU2</accession>
<evidence type="ECO:0000313" key="2">
    <source>
        <dbReference type="Proteomes" id="UP001194696"/>
    </source>
</evidence>
<dbReference type="Proteomes" id="UP001194696">
    <property type="component" value="Unassembled WGS sequence"/>
</dbReference>
<protein>
    <submittedName>
        <fullName evidence="1">Uncharacterized protein</fullName>
    </submittedName>
</protein>
<comment type="caution">
    <text evidence="1">The sequence shown here is derived from an EMBL/GenBank/DDBJ whole genome shotgun (WGS) entry which is preliminary data.</text>
</comment>